<dbReference type="GO" id="GO:0006635">
    <property type="term" value="P:fatty acid beta-oxidation"/>
    <property type="evidence" value="ECO:0007669"/>
    <property type="project" value="TreeGrafter"/>
</dbReference>
<dbReference type="SUPFAM" id="SSF52096">
    <property type="entry name" value="ClpP/crotonase"/>
    <property type="match status" value="1"/>
</dbReference>
<dbReference type="Proteomes" id="UP000315677">
    <property type="component" value="Unassembled WGS sequence"/>
</dbReference>
<dbReference type="EMBL" id="VFPA01000008">
    <property type="protein sequence ID" value="TQM01938.1"/>
    <property type="molecule type" value="Genomic_DNA"/>
</dbReference>
<dbReference type="PROSITE" id="PS00166">
    <property type="entry name" value="ENOYL_COA_HYDRATASE"/>
    <property type="match status" value="1"/>
</dbReference>
<dbReference type="InterPro" id="IPR014748">
    <property type="entry name" value="Enoyl-CoA_hydra_C"/>
</dbReference>
<protein>
    <submittedName>
        <fullName evidence="5">Enoyl-CoA hydratase</fullName>
    </submittedName>
</protein>
<dbReference type="Pfam" id="PF00378">
    <property type="entry name" value="ECH_1"/>
    <property type="match status" value="1"/>
</dbReference>
<dbReference type="InterPro" id="IPR001753">
    <property type="entry name" value="Enoyl-CoA_hydra/iso"/>
</dbReference>
<evidence type="ECO:0000313" key="6">
    <source>
        <dbReference type="Proteomes" id="UP000315677"/>
    </source>
</evidence>
<dbReference type="PANTHER" id="PTHR11941">
    <property type="entry name" value="ENOYL-COA HYDRATASE-RELATED"/>
    <property type="match status" value="1"/>
</dbReference>
<keyword evidence="3" id="KW-0456">Lyase</keyword>
<name>A0A543CYI9_9PSEU</name>
<evidence type="ECO:0000256" key="4">
    <source>
        <dbReference type="RuleBase" id="RU003707"/>
    </source>
</evidence>
<dbReference type="GO" id="GO:0016829">
    <property type="term" value="F:lyase activity"/>
    <property type="evidence" value="ECO:0007669"/>
    <property type="project" value="UniProtKB-KW"/>
</dbReference>
<reference evidence="5 6" key="1">
    <citation type="submission" date="2019-06" db="EMBL/GenBank/DDBJ databases">
        <title>Sequencing the genomes of 1000 actinobacteria strains.</title>
        <authorList>
            <person name="Klenk H.-P."/>
        </authorList>
    </citation>
    <scope>NUCLEOTIDE SEQUENCE [LARGE SCALE GENOMIC DNA]</scope>
    <source>
        <strain evidence="5 6">DSM 45301</strain>
    </source>
</reference>
<proteinExistence type="inferred from homology"/>
<gene>
    <name evidence="5" type="ORF">FB558_8457</name>
</gene>
<comment type="similarity">
    <text evidence="1 4">Belongs to the enoyl-CoA hydratase/isomerase family.</text>
</comment>
<dbReference type="NCBIfam" id="NF006100">
    <property type="entry name" value="PRK08252.1"/>
    <property type="match status" value="1"/>
</dbReference>
<organism evidence="5 6">
    <name type="scientific">Pseudonocardia kunmingensis</name>
    <dbReference type="NCBI Taxonomy" id="630975"/>
    <lineage>
        <taxon>Bacteria</taxon>
        <taxon>Bacillati</taxon>
        <taxon>Actinomycetota</taxon>
        <taxon>Actinomycetes</taxon>
        <taxon>Pseudonocardiales</taxon>
        <taxon>Pseudonocardiaceae</taxon>
        <taxon>Pseudonocardia</taxon>
    </lineage>
</organism>
<evidence type="ECO:0000256" key="1">
    <source>
        <dbReference type="ARBA" id="ARBA00005254"/>
    </source>
</evidence>
<dbReference type="InterPro" id="IPR018376">
    <property type="entry name" value="Enoyl-CoA_hyd/isom_CS"/>
</dbReference>
<sequence length="260" mass="27476">MTTSTTSPVLSEVRGEVGVLTLNRPEVRNALNLALREALQEALGELDADPRVAVVVITGAGGNFCSGRDLKAAAAGEPMYRDRAAQQSAFPRTSIRKPVIAAIEGYALAGGFELALSCDLVVAARNARFGLPEVKRNLVAIGGALFRLPRRIPYHAAMELALTGDQVGAEQLAAWGIVSRLADPGDALDAALELAGRISGNGPSAVRATKEIVRRSIGWTTEADAFDAQLAAAEPALSSPDRQEGIAAFLERRAPVWRDR</sequence>
<comment type="caution">
    <text evidence="5">The sequence shown here is derived from an EMBL/GenBank/DDBJ whole genome shotgun (WGS) entry which is preliminary data.</text>
</comment>
<dbReference type="InterPro" id="IPR029045">
    <property type="entry name" value="ClpP/crotonase-like_dom_sf"/>
</dbReference>
<dbReference type="AlphaFoldDB" id="A0A543CYI9"/>
<evidence type="ECO:0000256" key="3">
    <source>
        <dbReference type="ARBA" id="ARBA00023239"/>
    </source>
</evidence>
<evidence type="ECO:0000256" key="2">
    <source>
        <dbReference type="ARBA" id="ARBA00023098"/>
    </source>
</evidence>
<dbReference type="OrthoDB" id="9775794at2"/>
<dbReference type="Gene3D" id="3.90.226.10">
    <property type="entry name" value="2-enoyl-CoA Hydratase, Chain A, domain 1"/>
    <property type="match status" value="1"/>
</dbReference>
<dbReference type="RefSeq" id="WP_142065033.1">
    <property type="nucleotide sequence ID" value="NZ_VFPA01000008.1"/>
</dbReference>
<dbReference type="PANTHER" id="PTHR11941:SF169">
    <property type="entry name" value="(7AS)-7A-METHYL-1,5-DIOXO-2,3,5,6,7,7A-HEXAHYDRO-1H-INDENE-CARBOXYL-COA HYDROLASE"/>
    <property type="match status" value="1"/>
</dbReference>
<dbReference type="CDD" id="cd06558">
    <property type="entry name" value="crotonase-like"/>
    <property type="match status" value="1"/>
</dbReference>
<dbReference type="Gene3D" id="1.10.12.10">
    <property type="entry name" value="Lyase 2-enoyl-coa Hydratase, Chain A, domain 2"/>
    <property type="match status" value="1"/>
</dbReference>
<keyword evidence="6" id="KW-1185">Reference proteome</keyword>
<keyword evidence="2" id="KW-0443">Lipid metabolism</keyword>
<evidence type="ECO:0000313" key="5">
    <source>
        <dbReference type="EMBL" id="TQM01938.1"/>
    </source>
</evidence>
<accession>A0A543CYI9</accession>